<proteinExistence type="predicted"/>
<dbReference type="AlphaFoldDB" id="G3GWR0"/>
<evidence type="ECO:0000313" key="1">
    <source>
        <dbReference type="EMBL" id="EGV97822.1"/>
    </source>
</evidence>
<sequence>MVVQKESCCDIKGNKHINGIMFMGSQDEEDSKEVENPGESVQEIPASWCI</sequence>
<reference evidence="2" key="1">
    <citation type="journal article" date="2011" name="Nat. Biotechnol.">
        <title>The genomic sequence of the Chinese hamster ovary (CHO)-K1 cell line.</title>
        <authorList>
            <person name="Xu X."/>
            <person name="Nagarajan H."/>
            <person name="Lewis N.E."/>
            <person name="Pan S."/>
            <person name="Cai Z."/>
            <person name="Liu X."/>
            <person name="Chen W."/>
            <person name="Xie M."/>
            <person name="Wang W."/>
            <person name="Hammond S."/>
            <person name="Andersen M.R."/>
            <person name="Neff N."/>
            <person name="Passarelli B."/>
            <person name="Koh W."/>
            <person name="Fan H.C."/>
            <person name="Wang J."/>
            <person name="Gui Y."/>
            <person name="Lee K.H."/>
            <person name="Betenbaugh M.J."/>
            <person name="Quake S.R."/>
            <person name="Famili I."/>
            <person name="Palsson B.O."/>
            <person name="Wang J."/>
        </authorList>
    </citation>
    <scope>NUCLEOTIDE SEQUENCE [LARGE SCALE GENOMIC DNA]</scope>
    <source>
        <strain evidence="2">CHO K1 cell line</strain>
    </source>
</reference>
<gene>
    <name evidence="1" type="ORF">I79_002190</name>
</gene>
<protein>
    <submittedName>
        <fullName evidence="1">Uncharacterized protein</fullName>
    </submittedName>
</protein>
<evidence type="ECO:0000313" key="2">
    <source>
        <dbReference type="Proteomes" id="UP000001075"/>
    </source>
</evidence>
<dbReference type="Proteomes" id="UP000001075">
    <property type="component" value="Unassembled WGS sequence"/>
</dbReference>
<dbReference type="EMBL" id="JH000053">
    <property type="protein sequence ID" value="EGV97822.1"/>
    <property type="molecule type" value="Genomic_DNA"/>
</dbReference>
<dbReference type="InParanoid" id="G3GWR0"/>
<organism evidence="1 2">
    <name type="scientific">Cricetulus griseus</name>
    <name type="common">Chinese hamster</name>
    <name type="synonym">Cricetulus barabensis griseus</name>
    <dbReference type="NCBI Taxonomy" id="10029"/>
    <lineage>
        <taxon>Eukaryota</taxon>
        <taxon>Metazoa</taxon>
        <taxon>Chordata</taxon>
        <taxon>Craniata</taxon>
        <taxon>Vertebrata</taxon>
        <taxon>Euteleostomi</taxon>
        <taxon>Mammalia</taxon>
        <taxon>Eutheria</taxon>
        <taxon>Euarchontoglires</taxon>
        <taxon>Glires</taxon>
        <taxon>Rodentia</taxon>
        <taxon>Myomorpha</taxon>
        <taxon>Muroidea</taxon>
        <taxon>Cricetidae</taxon>
        <taxon>Cricetinae</taxon>
        <taxon>Cricetulus</taxon>
    </lineage>
</organism>
<accession>G3GWR0</accession>
<name>G3GWR0_CRIGR</name>